<evidence type="ECO:0000313" key="1">
    <source>
        <dbReference type="EMBL" id="DAE33005.1"/>
    </source>
</evidence>
<accession>A0A8S5RPJ1</accession>
<organism evidence="1">
    <name type="scientific">virus sp. ctoYX9</name>
    <dbReference type="NCBI Taxonomy" id="2825822"/>
    <lineage>
        <taxon>Viruses</taxon>
    </lineage>
</organism>
<protein>
    <submittedName>
        <fullName evidence="1">Uncharacterized protein</fullName>
    </submittedName>
</protein>
<proteinExistence type="predicted"/>
<name>A0A8S5RPJ1_9VIRU</name>
<dbReference type="EMBL" id="BK059131">
    <property type="protein sequence ID" value="DAE33005.1"/>
    <property type="molecule type" value="Genomic_DNA"/>
</dbReference>
<sequence length="94" mass="10856">MPRAGTETRAQGLTLRPLLIRLCPSGSRCCRFWATSQLCRGCRYVLPYKFFVLSYNNKAHNAFGVAGSWLFYDCKFTKNIRNNLWLSRGFLVIL</sequence>
<reference evidence="1" key="1">
    <citation type="journal article" date="2021" name="Proc. Natl. Acad. Sci. U.S.A.">
        <title>A Catalog of Tens of Thousands of Viruses from Human Metagenomes Reveals Hidden Associations with Chronic Diseases.</title>
        <authorList>
            <person name="Tisza M.J."/>
            <person name="Buck C.B."/>
        </authorList>
    </citation>
    <scope>NUCLEOTIDE SEQUENCE</scope>
    <source>
        <strain evidence="1">CtoYX9</strain>
    </source>
</reference>